<evidence type="ECO:0000256" key="1">
    <source>
        <dbReference type="SAM" id="MobiDB-lite"/>
    </source>
</evidence>
<organism evidence="3 6">
    <name type="scientific">Streptomyces acidiscabies</name>
    <dbReference type="NCBI Taxonomy" id="42234"/>
    <lineage>
        <taxon>Bacteria</taxon>
        <taxon>Bacillati</taxon>
        <taxon>Actinomycetota</taxon>
        <taxon>Actinomycetes</taxon>
        <taxon>Kitasatosporales</taxon>
        <taxon>Streptomycetaceae</taxon>
        <taxon>Streptomyces</taxon>
    </lineage>
</organism>
<gene>
    <name evidence="3" type="ORF">PV399_41285</name>
    <name evidence="4" type="ORF">PV666_25775</name>
</gene>
<keyword evidence="2" id="KW-0812">Transmembrane</keyword>
<protein>
    <submittedName>
        <fullName evidence="3">Uncharacterized protein</fullName>
    </submittedName>
</protein>
<feature type="region of interest" description="Disordered" evidence="1">
    <location>
        <begin position="102"/>
        <end position="125"/>
    </location>
</feature>
<keyword evidence="2" id="KW-1133">Transmembrane helix</keyword>
<evidence type="ECO:0000313" key="6">
    <source>
        <dbReference type="Proteomes" id="UP001282288"/>
    </source>
</evidence>
<dbReference type="EMBL" id="JARAWC010000051">
    <property type="protein sequence ID" value="MDX2966096.1"/>
    <property type="molecule type" value="Genomic_DNA"/>
</dbReference>
<dbReference type="RefSeq" id="WP_141655519.1">
    <property type="nucleotide sequence ID" value="NZ_BCMK01000038.1"/>
</dbReference>
<name>A0AAP6EKZ7_9ACTN</name>
<keyword evidence="2" id="KW-0472">Membrane</keyword>
<dbReference type="AlphaFoldDB" id="A0AAP6EKZ7"/>
<evidence type="ECO:0000313" key="4">
    <source>
        <dbReference type="EMBL" id="MDX3021275.1"/>
    </source>
</evidence>
<dbReference type="Proteomes" id="UP001282288">
    <property type="component" value="Unassembled WGS sequence"/>
</dbReference>
<comment type="caution">
    <text evidence="3">The sequence shown here is derived from an EMBL/GenBank/DDBJ whole genome shotgun (WGS) entry which is preliminary data.</text>
</comment>
<reference evidence="3 5" key="1">
    <citation type="journal article" date="2023" name="Microb. Genom.">
        <title>Mesoterricola silvestris gen. nov., sp. nov., Mesoterricola sediminis sp. nov., Geothrix oryzae sp. nov., Geothrix edaphica sp. nov., Geothrix rubra sp. nov., and Geothrix limicola sp. nov., six novel members of Acidobacteriota isolated from soils.</title>
        <authorList>
            <person name="Weisberg A.J."/>
            <person name="Pearce E."/>
            <person name="Kramer C.G."/>
            <person name="Chang J.H."/>
            <person name="Clarke C.R."/>
        </authorList>
    </citation>
    <scope>NUCLEOTIDE SEQUENCE</scope>
    <source>
        <strain evidence="4 5">NB05-1H</strain>
        <strain evidence="3">NRRL_B-16521</strain>
    </source>
</reference>
<evidence type="ECO:0000313" key="5">
    <source>
        <dbReference type="Proteomes" id="UP001272987"/>
    </source>
</evidence>
<dbReference type="Proteomes" id="UP001272987">
    <property type="component" value="Unassembled WGS sequence"/>
</dbReference>
<feature type="transmembrane region" description="Helical" evidence="2">
    <location>
        <begin position="6"/>
        <end position="26"/>
    </location>
</feature>
<evidence type="ECO:0000313" key="3">
    <source>
        <dbReference type="EMBL" id="MDX2966096.1"/>
    </source>
</evidence>
<feature type="transmembrane region" description="Helical" evidence="2">
    <location>
        <begin position="47"/>
        <end position="71"/>
    </location>
</feature>
<proteinExistence type="predicted"/>
<dbReference type="EMBL" id="JARAWP010000015">
    <property type="protein sequence ID" value="MDX3021275.1"/>
    <property type="molecule type" value="Genomic_DNA"/>
</dbReference>
<accession>A0AAP6EKZ7</accession>
<evidence type="ECO:0000256" key="2">
    <source>
        <dbReference type="SAM" id="Phobius"/>
    </source>
</evidence>
<dbReference type="GeneID" id="69810869"/>
<keyword evidence="5" id="KW-1185">Reference proteome</keyword>
<sequence>MTGLQAALWGLLGSGVAEALNLSASMRPVGPRRKWRWPWHSRADRPVMLVAVALRLFAGLGLAAALGAAGYLTDETAALMAGVATPLVVARLFQAIPLYDAPPGADPAVPAARESAESGRSSAAL</sequence>